<dbReference type="PROSITE" id="PS50943">
    <property type="entry name" value="HTH_CROC1"/>
    <property type="match status" value="1"/>
</dbReference>
<organism evidence="3 4">
    <name type="scientific">Coleofasciculus chthonoplastes PCC 7420</name>
    <dbReference type="NCBI Taxonomy" id="118168"/>
    <lineage>
        <taxon>Bacteria</taxon>
        <taxon>Bacillati</taxon>
        <taxon>Cyanobacteriota</taxon>
        <taxon>Cyanophyceae</taxon>
        <taxon>Coleofasciculales</taxon>
        <taxon>Coleofasciculaceae</taxon>
        <taxon>Coleofasciculus</taxon>
    </lineage>
</organism>
<dbReference type="Proteomes" id="UP000003835">
    <property type="component" value="Unassembled WGS sequence"/>
</dbReference>
<dbReference type="GO" id="GO:0003677">
    <property type="term" value="F:DNA binding"/>
    <property type="evidence" value="ECO:0007669"/>
    <property type="project" value="InterPro"/>
</dbReference>
<keyword evidence="4" id="KW-1185">Reference proteome</keyword>
<dbReference type="CDD" id="cd00093">
    <property type="entry name" value="HTH_XRE"/>
    <property type="match status" value="1"/>
</dbReference>
<dbReference type="HOGENOM" id="CLU_066192_62_3_3"/>
<dbReference type="SUPFAM" id="SSF47413">
    <property type="entry name" value="lambda repressor-like DNA-binding domains"/>
    <property type="match status" value="1"/>
</dbReference>
<dbReference type="eggNOG" id="COG1476">
    <property type="taxonomic scope" value="Bacteria"/>
</dbReference>
<evidence type="ECO:0000313" key="4">
    <source>
        <dbReference type="Proteomes" id="UP000003835"/>
    </source>
</evidence>
<feature type="region of interest" description="Disordered" evidence="1">
    <location>
        <begin position="70"/>
        <end position="91"/>
    </location>
</feature>
<dbReference type="Gene3D" id="1.10.260.40">
    <property type="entry name" value="lambda repressor-like DNA-binding domains"/>
    <property type="match status" value="1"/>
</dbReference>
<gene>
    <name evidence="3" type="ORF">MC7420_5985</name>
</gene>
<feature type="compositionally biased region" description="Basic and acidic residues" evidence="1">
    <location>
        <begin position="82"/>
        <end position="91"/>
    </location>
</feature>
<evidence type="ECO:0000256" key="1">
    <source>
        <dbReference type="SAM" id="MobiDB-lite"/>
    </source>
</evidence>
<protein>
    <submittedName>
        <fullName evidence="3">Helix-turn-helix domain protein</fullName>
    </submittedName>
</protein>
<dbReference type="InterPro" id="IPR001387">
    <property type="entry name" value="Cro/C1-type_HTH"/>
</dbReference>
<dbReference type="Pfam" id="PF01381">
    <property type="entry name" value="HTH_3"/>
    <property type="match status" value="1"/>
</dbReference>
<sequence length="91" mass="10421">MTKKQSKEAESPLKILRERLNLTQEELARQCRIPLRTYVRWETGEATPRPTIPQVKALCRELGVSIEDLPDEFGPMQVSAKDNPRSQSDDV</sequence>
<proteinExistence type="predicted"/>
<feature type="domain" description="HTH cro/C1-type" evidence="2">
    <location>
        <begin position="13"/>
        <end position="69"/>
    </location>
</feature>
<dbReference type="RefSeq" id="WP_006106594.1">
    <property type="nucleotide sequence ID" value="NZ_DS989886.1"/>
</dbReference>
<name>B4W5C5_9CYAN</name>
<dbReference type="SMART" id="SM00530">
    <property type="entry name" value="HTH_XRE"/>
    <property type="match status" value="1"/>
</dbReference>
<accession>B4W5C5</accession>
<dbReference type="EMBL" id="DS989886">
    <property type="protein sequence ID" value="EDX70610.1"/>
    <property type="molecule type" value="Genomic_DNA"/>
</dbReference>
<dbReference type="InterPro" id="IPR010982">
    <property type="entry name" value="Lambda_DNA-bd_dom_sf"/>
</dbReference>
<dbReference type="AlphaFoldDB" id="B4W5C5"/>
<evidence type="ECO:0000313" key="3">
    <source>
        <dbReference type="EMBL" id="EDX70610.1"/>
    </source>
</evidence>
<reference evidence="3 4" key="1">
    <citation type="submission" date="2008-07" db="EMBL/GenBank/DDBJ databases">
        <authorList>
            <person name="Tandeau de Marsac N."/>
            <person name="Ferriera S."/>
            <person name="Johnson J."/>
            <person name="Kravitz S."/>
            <person name="Beeson K."/>
            <person name="Sutton G."/>
            <person name="Rogers Y.-H."/>
            <person name="Friedman R."/>
            <person name="Frazier M."/>
            <person name="Venter J.C."/>
        </authorList>
    </citation>
    <scope>NUCLEOTIDE SEQUENCE [LARGE SCALE GENOMIC DNA]</scope>
    <source>
        <strain evidence="3 4">PCC 7420</strain>
    </source>
</reference>
<dbReference type="OrthoDB" id="466252at2"/>
<evidence type="ECO:0000259" key="2">
    <source>
        <dbReference type="PROSITE" id="PS50943"/>
    </source>
</evidence>